<keyword evidence="2" id="KW-0472">Membrane</keyword>
<evidence type="ECO:0000313" key="4">
    <source>
        <dbReference type="Proteomes" id="UP001432011"/>
    </source>
</evidence>
<feature type="transmembrane region" description="Helical" evidence="2">
    <location>
        <begin position="112"/>
        <end position="132"/>
    </location>
</feature>
<organism evidence="3 4">
    <name type="scientific">Microbispora hainanensis</name>
    <dbReference type="NCBI Taxonomy" id="568844"/>
    <lineage>
        <taxon>Bacteria</taxon>
        <taxon>Bacillati</taxon>
        <taxon>Actinomycetota</taxon>
        <taxon>Actinomycetes</taxon>
        <taxon>Streptosporangiales</taxon>
        <taxon>Streptosporangiaceae</taxon>
        <taxon>Microbispora</taxon>
    </lineage>
</organism>
<dbReference type="InterPro" id="IPR036259">
    <property type="entry name" value="MFS_trans_sf"/>
</dbReference>
<name>A0ABZ1SQH7_9ACTN</name>
<feature type="transmembrane region" description="Helical" evidence="2">
    <location>
        <begin position="46"/>
        <end position="67"/>
    </location>
</feature>
<evidence type="ECO:0000256" key="2">
    <source>
        <dbReference type="SAM" id="Phobius"/>
    </source>
</evidence>
<dbReference type="PANTHER" id="PTHR11328">
    <property type="entry name" value="MAJOR FACILITATOR SUPERFAMILY DOMAIN-CONTAINING PROTEIN"/>
    <property type="match status" value="1"/>
</dbReference>
<sequence length="484" mass="50727">MVSTATPSPSKVSLGVRLGYAVGSFCTANFSTIPGLLLLFYMTNVLAVPAALAGVVLFVPKAWDLIANTLVGRWSDRTVSRWGPRRPWLLAGAAVLPVSFALMFAGPPITGVPAAVYVGVTFLAAATGYALYEVPYKAMPAEMTTDYHERTSLLQWRMALIAVSIAMSGILAPTLAGETADGYRVMGVTFGVILLVAMLGSFFGTARAPFTAPRKSEGTLREQLAAARTSKQFLWLLGLSSAQTLGAGVMLAGAPYFAAYALDDTAATTTLFAALVGPMLITMPLWVWLARKLDKRGAMILCGALFTIGALLLLATPAFGELYAHLCVMIVGFGYAGTQLLQFSMLADVIAYDGMLSGERRGGIFTGLWTAVENAVQALGATAYGWVLSLGSFASSDPEHPVTQPDSAHVAVVIGVTVVPALITFAGVLMTLRYDLTADRLAAVTGGSTPSAAPVSGSDGQHGGQDRTQDGGRPEPGEVLRTEE</sequence>
<feature type="transmembrane region" description="Helical" evidence="2">
    <location>
        <begin position="364"/>
        <end position="387"/>
    </location>
</feature>
<dbReference type="SUPFAM" id="SSF103473">
    <property type="entry name" value="MFS general substrate transporter"/>
    <property type="match status" value="1"/>
</dbReference>
<feature type="transmembrane region" description="Helical" evidence="2">
    <location>
        <begin position="407"/>
        <end position="432"/>
    </location>
</feature>
<accession>A0ABZ1SQH7</accession>
<dbReference type="Gene3D" id="1.20.1250.20">
    <property type="entry name" value="MFS general substrate transporter like domains"/>
    <property type="match status" value="1"/>
</dbReference>
<protein>
    <submittedName>
        <fullName evidence="3">MFS transporter</fullName>
    </submittedName>
</protein>
<feature type="region of interest" description="Disordered" evidence="1">
    <location>
        <begin position="446"/>
        <end position="484"/>
    </location>
</feature>
<dbReference type="EMBL" id="CP108085">
    <property type="protein sequence ID" value="WUP74692.1"/>
    <property type="molecule type" value="Genomic_DNA"/>
</dbReference>
<keyword evidence="2" id="KW-1133">Transmembrane helix</keyword>
<evidence type="ECO:0000256" key="1">
    <source>
        <dbReference type="SAM" id="MobiDB-lite"/>
    </source>
</evidence>
<keyword evidence="2" id="KW-0812">Transmembrane</keyword>
<dbReference type="CDD" id="cd17332">
    <property type="entry name" value="MFS_MelB_like"/>
    <property type="match status" value="1"/>
</dbReference>
<dbReference type="Proteomes" id="UP001432011">
    <property type="component" value="Chromosome"/>
</dbReference>
<reference evidence="3" key="1">
    <citation type="submission" date="2022-10" db="EMBL/GenBank/DDBJ databases">
        <title>The complete genomes of actinobacterial strains from the NBC collection.</title>
        <authorList>
            <person name="Joergensen T.S."/>
            <person name="Alvarez Arevalo M."/>
            <person name="Sterndorff E.B."/>
            <person name="Faurdal D."/>
            <person name="Vuksanovic O."/>
            <person name="Mourched A.-S."/>
            <person name="Charusanti P."/>
            <person name="Shaw S."/>
            <person name="Blin K."/>
            <person name="Weber T."/>
        </authorList>
    </citation>
    <scope>NUCLEOTIDE SEQUENCE</scope>
    <source>
        <strain evidence="3">NBC_00254</strain>
    </source>
</reference>
<feature type="compositionally biased region" description="Basic and acidic residues" evidence="1">
    <location>
        <begin position="464"/>
        <end position="484"/>
    </location>
</feature>
<proteinExistence type="predicted"/>
<dbReference type="PANTHER" id="PTHR11328:SF24">
    <property type="entry name" value="MAJOR FACILITATOR SUPERFAMILY (MFS) PROFILE DOMAIN-CONTAINING PROTEIN"/>
    <property type="match status" value="1"/>
</dbReference>
<dbReference type="InterPro" id="IPR039672">
    <property type="entry name" value="MFS_2"/>
</dbReference>
<feature type="transmembrane region" description="Helical" evidence="2">
    <location>
        <begin position="322"/>
        <end position="343"/>
    </location>
</feature>
<gene>
    <name evidence="3" type="ORF">OG913_35920</name>
</gene>
<evidence type="ECO:0000313" key="3">
    <source>
        <dbReference type="EMBL" id="WUP74692.1"/>
    </source>
</evidence>
<feature type="transmembrane region" description="Helical" evidence="2">
    <location>
        <begin position="88"/>
        <end position="106"/>
    </location>
</feature>
<keyword evidence="4" id="KW-1185">Reference proteome</keyword>
<feature type="transmembrane region" description="Helical" evidence="2">
    <location>
        <begin position="297"/>
        <end position="316"/>
    </location>
</feature>
<feature type="transmembrane region" description="Helical" evidence="2">
    <location>
        <begin position="188"/>
        <end position="212"/>
    </location>
</feature>
<feature type="transmembrane region" description="Helical" evidence="2">
    <location>
        <begin position="270"/>
        <end position="290"/>
    </location>
</feature>
<feature type="transmembrane region" description="Helical" evidence="2">
    <location>
        <begin position="233"/>
        <end position="258"/>
    </location>
</feature>
<dbReference type="RefSeq" id="WP_240971085.1">
    <property type="nucleotide sequence ID" value="NZ_CP108085.1"/>
</dbReference>
<dbReference type="Pfam" id="PF13347">
    <property type="entry name" value="MFS_2"/>
    <property type="match status" value="1"/>
</dbReference>
<feature type="transmembrane region" description="Helical" evidence="2">
    <location>
        <begin position="153"/>
        <end position="176"/>
    </location>
</feature>